<evidence type="ECO:0000313" key="1">
    <source>
        <dbReference type="EMBL" id="KAH9310064.1"/>
    </source>
</evidence>
<reference evidence="1 2" key="1">
    <citation type="journal article" date="2021" name="Nat. Plants">
        <title>The Taxus genome provides insights into paclitaxel biosynthesis.</title>
        <authorList>
            <person name="Xiong X."/>
            <person name="Gou J."/>
            <person name="Liao Q."/>
            <person name="Li Y."/>
            <person name="Zhou Q."/>
            <person name="Bi G."/>
            <person name="Li C."/>
            <person name="Du R."/>
            <person name="Wang X."/>
            <person name="Sun T."/>
            <person name="Guo L."/>
            <person name="Liang H."/>
            <person name="Lu P."/>
            <person name="Wu Y."/>
            <person name="Zhang Z."/>
            <person name="Ro D.K."/>
            <person name="Shang Y."/>
            <person name="Huang S."/>
            <person name="Yan J."/>
        </authorList>
    </citation>
    <scope>NUCLEOTIDE SEQUENCE [LARGE SCALE GENOMIC DNA]</scope>
    <source>
        <strain evidence="1">Ta-2019</strain>
    </source>
</reference>
<protein>
    <submittedName>
        <fullName evidence="1">Uncharacterized protein</fullName>
    </submittedName>
</protein>
<comment type="caution">
    <text evidence="1">The sequence shown here is derived from an EMBL/GenBank/DDBJ whole genome shotgun (WGS) entry which is preliminary data.</text>
</comment>
<evidence type="ECO:0000313" key="2">
    <source>
        <dbReference type="Proteomes" id="UP000824469"/>
    </source>
</evidence>
<sequence>CFALFQVKVRIIFIKPKEGQCFKQHIWGRGDANMLEGDSVSEHADTASTSSDLQEQETLRSHPFVKKMKAFLAGFYPWIHATQE</sequence>
<dbReference type="EMBL" id="JAHRHJ020000007">
    <property type="protein sequence ID" value="KAH9310064.1"/>
    <property type="molecule type" value="Genomic_DNA"/>
</dbReference>
<name>A0AA38FVF2_TAXCH</name>
<dbReference type="Proteomes" id="UP000824469">
    <property type="component" value="Unassembled WGS sequence"/>
</dbReference>
<feature type="non-terminal residue" evidence="1">
    <location>
        <position position="1"/>
    </location>
</feature>
<keyword evidence="2" id="KW-1185">Reference proteome</keyword>
<dbReference type="AlphaFoldDB" id="A0AA38FVF2"/>
<organism evidence="1 2">
    <name type="scientific">Taxus chinensis</name>
    <name type="common">Chinese yew</name>
    <name type="synonym">Taxus wallichiana var. chinensis</name>
    <dbReference type="NCBI Taxonomy" id="29808"/>
    <lineage>
        <taxon>Eukaryota</taxon>
        <taxon>Viridiplantae</taxon>
        <taxon>Streptophyta</taxon>
        <taxon>Embryophyta</taxon>
        <taxon>Tracheophyta</taxon>
        <taxon>Spermatophyta</taxon>
        <taxon>Pinopsida</taxon>
        <taxon>Pinidae</taxon>
        <taxon>Conifers II</taxon>
        <taxon>Cupressales</taxon>
        <taxon>Taxaceae</taxon>
        <taxon>Taxus</taxon>
    </lineage>
</organism>
<accession>A0AA38FVF2</accession>
<gene>
    <name evidence="1" type="ORF">KI387_037975</name>
</gene>
<proteinExistence type="predicted"/>
<feature type="non-terminal residue" evidence="1">
    <location>
        <position position="84"/>
    </location>
</feature>